<evidence type="ECO:0000313" key="4">
    <source>
        <dbReference type="Proteomes" id="UP000238034"/>
    </source>
</evidence>
<dbReference type="SUPFAM" id="SSF47090">
    <property type="entry name" value="PGBD-like"/>
    <property type="match status" value="1"/>
</dbReference>
<dbReference type="RefSeq" id="WP_106290508.1">
    <property type="nucleotide sequence ID" value="NZ_PVTH01000001.1"/>
</dbReference>
<dbReference type="OrthoDB" id="9799970at2"/>
<evidence type="ECO:0000259" key="2">
    <source>
        <dbReference type="Pfam" id="PF13539"/>
    </source>
</evidence>
<dbReference type="GO" id="GO:0008233">
    <property type="term" value="F:peptidase activity"/>
    <property type="evidence" value="ECO:0007669"/>
    <property type="project" value="InterPro"/>
</dbReference>
<feature type="domain" description="Peptidase M15C" evidence="2">
    <location>
        <begin position="191"/>
        <end position="255"/>
    </location>
</feature>
<evidence type="ECO:0000313" key="3">
    <source>
        <dbReference type="EMBL" id="PRY55242.1"/>
    </source>
</evidence>
<sequence length="259" mass="28985">MELKVIQIGSSGPSVELWQAFLRGKGYYFGLIDGDFGPRTKAATIKFQNKHRLEPDGIVGNKSYGVAMRLGFEGTIDERRDELGASFPPPPPFGPLVSNLDRQNVFGHFQFISKPLPRNPENIVITDDWERNNIKTLSIPQLTRIKGDEKVRFHKLGANQLVALWKEWETAGLMSRIITWDGSFVPRYVRGSTKTLSNHAFGSAFDINAAWNGIGTLPALTTQKGSVRTLVSIANKHGFYWGGHFSRKDGMHFEIAKIL</sequence>
<dbReference type="InterPro" id="IPR002477">
    <property type="entry name" value="Peptidoglycan-bd-like"/>
</dbReference>
<dbReference type="EMBL" id="PVTH01000001">
    <property type="protein sequence ID" value="PRY55242.1"/>
    <property type="molecule type" value="Genomic_DNA"/>
</dbReference>
<dbReference type="InterPro" id="IPR009045">
    <property type="entry name" value="Zn_M74/Hedgehog-like"/>
</dbReference>
<dbReference type="InterPro" id="IPR036365">
    <property type="entry name" value="PGBD-like_sf"/>
</dbReference>
<proteinExistence type="predicted"/>
<dbReference type="Gene3D" id="3.30.1380.10">
    <property type="match status" value="1"/>
</dbReference>
<accession>A0A2T0UBH2</accession>
<evidence type="ECO:0000259" key="1">
    <source>
        <dbReference type="Pfam" id="PF01471"/>
    </source>
</evidence>
<dbReference type="InterPro" id="IPR039561">
    <property type="entry name" value="Peptidase_M15C"/>
</dbReference>
<dbReference type="Pfam" id="PF13539">
    <property type="entry name" value="Peptidase_M15_4"/>
    <property type="match status" value="1"/>
</dbReference>
<dbReference type="Proteomes" id="UP000238034">
    <property type="component" value="Unassembled WGS sequence"/>
</dbReference>
<feature type="domain" description="Peptidoglycan binding-like" evidence="1">
    <location>
        <begin position="11"/>
        <end position="62"/>
    </location>
</feature>
<organism evidence="3 4">
    <name type="scientific">Arcticibacter pallidicorallinus</name>
    <dbReference type="NCBI Taxonomy" id="1259464"/>
    <lineage>
        <taxon>Bacteria</taxon>
        <taxon>Pseudomonadati</taxon>
        <taxon>Bacteroidota</taxon>
        <taxon>Sphingobacteriia</taxon>
        <taxon>Sphingobacteriales</taxon>
        <taxon>Sphingobacteriaceae</taxon>
        <taxon>Arcticibacter</taxon>
    </lineage>
</organism>
<dbReference type="Pfam" id="PF01471">
    <property type="entry name" value="PG_binding_1"/>
    <property type="match status" value="1"/>
</dbReference>
<dbReference type="InterPro" id="IPR036366">
    <property type="entry name" value="PGBDSf"/>
</dbReference>
<dbReference type="Gene3D" id="1.10.101.10">
    <property type="entry name" value="PGBD-like superfamily/PGBD"/>
    <property type="match status" value="1"/>
</dbReference>
<dbReference type="SUPFAM" id="SSF55166">
    <property type="entry name" value="Hedgehog/DD-peptidase"/>
    <property type="match status" value="1"/>
</dbReference>
<name>A0A2T0UBH2_9SPHI</name>
<reference evidence="3 4" key="1">
    <citation type="submission" date="2018-03" db="EMBL/GenBank/DDBJ databases">
        <title>Genomic Encyclopedia of Type Strains, Phase III (KMG-III): the genomes of soil and plant-associated and newly described type strains.</title>
        <authorList>
            <person name="Whitman W."/>
        </authorList>
    </citation>
    <scope>NUCLEOTIDE SEQUENCE [LARGE SCALE GENOMIC DNA]</scope>
    <source>
        <strain evidence="3 4">CGMCC 1.9313</strain>
    </source>
</reference>
<gene>
    <name evidence="3" type="ORF">B0I27_101211</name>
</gene>
<comment type="caution">
    <text evidence="3">The sequence shown here is derived from an EMBL/GenBank/DDBJ whole genome shotgun (WGS) entry which is preliminary data.</text>
</comment>
<keyword evidence="4" id="KW-1185">Reference proteome</keyword>
<protein>
    <submittedName>
        <fullName evidence="3">Putative peptidoglycan binding protein</fullName>
    </submittedName>
</protein>
<dbReference type="AlphaFoldDB" id="A0A2T0UBH2"/>